<dbReference type="EMBL" id="JBCLYO010000001">
    <property type="protein sequence ID" value="KAL0097765.1"/>
    <property type="molecule type" value="Genomic_DNA"/>
</dbReference>
<sequence>MSSPVALVTGCTQGGIGYSLCLELVKQGCQVFATARNVSSMGDLEKLGCSLIALDVTDQDSIKQAIEKVIADAGRIDILINNAGCPAVGTLMDIDYKVINRCINTNVIGVLSVCRAVVPHMVNQKSGKIVNVGSIVGYTATPLAGIYSLSKAAVHSMTDVLRLELKPFGIDVTLVAPGAIKSNFGTAGLSDSLVPEDSLYRSISDDIYARANLSQMGATQTEDFAEHVVSRVLNKTPRYITYGSNSFISLVLYYLPAFVKDYALFKRFGLDKIKINN</sequence>
<keyword evidence="5" id="KW-1185">Reference proteome</keyword>
<name>A0ABR3BJP1_PHYBL</name>
<dbReference type="PANTHER" id="PTHR44169:SF6">
    <property type="entry name" value="NADPH-DEPENDENT 1-ACYLDIHYDROXYACETONE PHOSPHATE REDUCTASE"/>
    <property type="match status" value="1"/>
</dbReference>
<keyword evidence="2" id="KW-0560">Oxidoreductase</keyword>
<comment type="caution">
    <text evidence="4">The sequence shown here is derived from an EMBL/GenBank/DDBJ whole genome shotgun (WGS) entry which is preliminary data.</text>
</comment>
<dbReference type="PRINTS" id="PR00080">
    <property type="entry name" value="SDRFAMILY"/>
</dbReference>
<dbReference type="PANTHER" id="PTHR44169">
    <property type="entry name" value="NADPH-DEPENDENT 1-ACYLDIHYDROXYACETONE PHOSPHATE REDUCTASE"/>
    <property type="match status" value="1"/>
</dbReference>
<protein>
    <recommendedName>
        <fullName evidence="6">Oxidoreductase</fullName>
    </recommendedName>
</protein>
<comment type="similarity">
    <text evidence="1 3">Belongs to the short-chain dehydrogenases/reductases (SDR) family.</text>
</comment>
<gene>
    <name evidence="4" type="ORF">J3Q64DRAFT_1072020</name>
</gene>
<dbReference type="CDD" id="cd05374">
    <property type="entry name" value="17beta-HSD-like_SDR_c"/>
    <property type="match status" value="1"/>
</dbReference>
<organism evidence="4 5">
    <name type="scientific">Phycomyces blakesleeanus</name>
    <dbReference type="NCBI Taxonomy" id="4837"/>
    <lineage>
        <taxon>Eukaryota</taxon>
        <taxon>Fungi</taxon>
        <taxon>Fungi incertae sedis</taxon>
        <taxon>Mucoromycota</taxon>
        <taxon>Mucoromycotina</taxon>
        <taxon>Mucoromycetes</taxon>
        <taxon>Mucorales</taxon>
        <taxon>Phycomycetaceae</taxon>
        <taxon>Phycomyces</taxon>
    </lineage>
</organism>
<evidence type="ECO:0000256" key="1">
    <source>
        <dbReference type="ARBA" id="ARBA00006484"/>
    </source>
</evidence>
<evidence type="ECO:0000313" key="4">
    <source>
        <dbReference type="EMBL" id="KAL0097765.1"/>
    </source>
</evidence>
<dbReference type="Gene3D" id="3.40.50.720">
    <property type="entry name" value="NAD(P)-binding Rossmann-like Domain"/>
    <property type="match status" value="1"/>
</dbReference>
<dbReference type="PRINTS" id="PR00081">
    <property type="entry name" value="GDHRDH"/>
</dbReference>
<accession>A0ABR3BJP1</accession>
<evidence type="ECO:0000313" key="5">
    <source>
        <dbReference type="Proteomes" id="UP001448207"/>
    </source>
</evidence>
<evidence type="ECO:0008006" key="6">
    <source>
        <dbReference type="Google" id="ProtNLM"/>
    </source>
</evidence>
<evidence type="ECO:0000256" key="2">
    <source>
        <dbReference type="ARBA" id="ARBA00023002"/>
    </source>
</evidence>
<dbReference type="InterPro" id="IPR002347">
    <property type="entry name" value="SDR_fam"/>
</dbReference>
<dbReference type="SUPFAM" id="SSF51735">
    <property type="entry name" value="NAD(P)-binding Rossmann-fold domains"/>
    <property type="match status" value="1"/>
</dbReference>
<proteinExistence type="inferred from homology"/>
<evidence type="ECO:0000256" key="3">
    <source>
        <dbReference type="RuleBase" id="RU000363"/>
    </source>
</evidence>
<dbReference type="Pfam" id="PF00106">
    <property type="entry name" value="adh_short"/>
    <property type="match status" value="1"/>
</dbReference>
<reference evidence="4 5" key="1">
    <citation type="submission" date="2024-04" db="EMBL/GenBank/DDBJ databases">
        <title>Symmetric and asymmetric DNA N6-adenine methylation regulates different biological responses in Mucorales.</title>
        <authorList>
            <consortium name="Lawrence Berkeley National Laboratory"/>
            <person name="Lax C."/>
            <person name="Mondo S.J."/>
            <person name="Osorio-Concepcion M."/>
            <person name="Muszewska A."/>
            <person name="Corrochano-Luque M."/>
            <person name="Gutierrez G."/>
            <person name="Riley R."/>
            <person name="Lipzen A."/>
            <person name="Guo J."/>
            <person name="Hundley H."/>
            <person name="Amirebrahimi M."/>
            <person name="Ng V."/>
            <person name="Lorenzo-Gutierrez D."/>
            <person name="Binder U."/>
            <person name="Yang J."/>
            <person name="Song Y."/>
            <person name="Canovas D."/>
            <person name="Navarro E."/>
            <person name="Freitag M."/>
            <person name="Gabaldon T."/>
            <person name="Grigoriev I.V."/>
            <person name="Corrochano L.M."/>
            <person name="Nicolas F.E."/>
            <person name="Garre V."/>
        </authorList>
    </citation>
    <scope>NUCLEOTIDE SEQUENCE [LARGE SCALE GENOMIC DNA]</scope>
    <source>
        <strain evidence="4 5">L51</strain>
    </source>
</reference>
<dbReference type="InterPro" id="IPR036291">
    <property type="entry name" value="NAD(P)-bd_dom_sf"/>
</dbReference>
<dbReference type="Proteomes" id="UP001448207">
    <property type="component" value="Unassembled WGS sequence"/>
</dbReference>